<reference evidence="2 3" key="1">
    <citation type="submission" date="2015-05" db="EMBL/GenBank/DDBJ databases">
        <title>Genome sequence of Mycobacterium heraklionense Davo strain.</title>
        <authorList>
            <person name="Greninger A.L."/>
            <person name="Cunningham G."/>
            <person name="Miller S."/>
        </authorList>
    </citation>
    <scope>NUCLEOTIDE SEQUENCE [LARGE SCALE GENOMIC DNA]</scope>
    <source>
        <strain evidence="2 3">Davo</strain>
    </source>
</reference>
<dbReference type="Proteomes" id="UP000036464">
    <property type="component" value="Unassembled WGS sequence"/>
</dbReference>
<name>A0ABR5FKP4_9MYCO</name>
<accession>A0ABR5FKP4</accession>
<feature type="region of interest" description="Disordered" evidence="1">
    <location>
        <begin position="67"/>
        <end position="99"/>
    </location>
</feature>
<gene>
    <name evidence="2" type="ORF">ABW16_01915</name>
</gene>
<evidence type="ECO:0000313" key="3">
    <source>
        <dbReference type="Proteomes" id="UP000036464"/>
    </source>
</evidence>
<dbReference type="EMBL" id="LDPO01000001">
    <property type="protein sequence ID" value="KLO31607.1"/>
    <property type="molecule type" value="Genomic_DNA"/>
</dbReference>
<evidence type="ECO:0008006" key="4">
    <source>
        <dbReference type="Google" id="ProtNLM"/>
    </source>
</evidence>
<proteinExistence type="predicted"/>
<sequence length="99" mass="11081">MTKRSPRQLEASRRNIRIAMAARIEKAGAFQDRADCFEAGLAAGIPVSAALADGGWTNVEAANRAYKRHRRPQPTALRAAYNEWQNDQAKARRRRGCSR</sequence>
<protein>
    <recommendedName>
        <fullName evidence="4">Integrase</fullName>
    </recommendedName>
</protein>
<organism evidence="2 3">
    <name type="scientific">Mycolicibacter heraklionensis</name>
    <dbReference type="NCBI Taxonomy" id="512402"/>
    <lineage>
        <taxon>Bacteria</taxon>
        <taxon>Bacillati</taxon>
        <taxon>Actinomycetota</taxon>
        <taxon>Actinomycetes</taxon>
        <taxon>Mycobacteriales</taxon>
        <taxon>Mycobacteriaceae</taxon>
        <taxon>Mycolicibacter</taxon>
    </lineage>
</organism>
<evidence type="ECO:0000256" key="1">
    <source>
        <dbReference type="SAM" id="MobiDB-lite"/>
    </source>
</evidence>
<keyword evidence="3" id="KW-1185">Reference proteome</keyword>
<evidence type="ECO:0000313" key="2">
    <source>
        <dbReference type="EMBL" id="KLO31607.1"/>
    </source>
</evidence>
<dbReference type="RefSeq" id="WP_047317393.1">
    <property type="nucleotide sequence ID" value="NZ_LDPO01000001.1"/>
</dbReference>
<comment type="caution">
    <text evidence="2">The sequence shown here is derived from an EMBL/GenBank/DDBJ whole genome shotgun (WGS) entry which is preliminary data.</text>
</comment>